<dbReference type="PANTHER" id="PTHR12304">
    <property type="entry name" value="INOSINE-URIDINE PREFERRING NUCLEOSIDE HYDROLASE"/>
    <property type="match status" value="1"/>
</dbReference>
<organism evidence="4 5">
    <name type="scientific">Micavibrio aeruginosavorus</name>
    <dbReference type="NCBI Taxonomy" id="349221"/>
    <lineage>
        <taxon>Bacteria</taxon>
        <taxon>Pseudomonadati</taxon>
        <taxon>Bdellovibrionota</taxon>
        <taxon>Bdellovibrionia</taxon>
        <taxon>Bdellovibrionales</taxon>
        <taxon>Pseudobdellovibrionaceae</taxon>
        <taxon>Micavibrio</taxon>
    </lineage>
</organism>
<feature type="domain" description="Inosine/uridine-preferring nucleoside hydrolase" evidence="3">
    <location>
        <begin position="6"/>
        <end position="272"/>
    </location>
</feature>
<dbReference type="PANTHER" id="PTHR12304:SF4">
    <property type="entry name" value="URIDINE NUCLEOSIDASE"/>
    <property type="match status" value="1"/>
</dbReference>
<dbReference type="InterPro" id="IPR023186">
    <property type="entry name" value="IUNH"/>
</dbReference>
<gene>
    <name evidence="4" type="ORF">HYS17_10085</name>
</gene>
<protein>
    <submittedName>
        <fullName evidence="4">Nucleoside hydrolase</fullName>
    </submittedName>
</protein>
<dbReference type="EMBL" id="CP066681">
    <property type="protein sequence ID" value="QQG35837.1"/>
    <property type="molecule type" value="Genomic_DNA"/>
</dbReference>
<accession>A0A7T5R1I5</accession>
<dbReference type="InterPro" id="IPR036452">
    <property type="entry name" value="Ribo_hydro-like"/>
</dbReference>
<dbReference type="GO" id="GO:0005829">
    <property type="term" value="C:cytosol"/>
    <property type="evidence" value="ECO:0007669"/>
    <property type="project" value="TreeGrafter"/>
</dbReference>
<evidence type="ECO:0000256" key="2">
    <source>
        <dbReference type="ARBA" id="ARBA00023295"/>
    </source>
</evidence>
<dbReference type="GO" id="GO:0006152">
    <property type="term" value="P:purine nucleoside catabolic process"/>
    <property type="evidence" value="ECO:0007669"/>
    <property type="project" value="TreeGrafter"/>
</dbReference>
<proteinExistence type="predicted"/>
<dbReference type="GO" id="GO:0008477">
    <property type="term" value="F:purine nucleosidase activity"/>
    <property type="evidence" value="ECO:0007669"/>
    <property type="project" value="TreeGrafter"/>
</dbReference>
<dbReference type="InterPro" id="IPR001910">
    <property type="entry name" value="Inosine/uridine_hydrolase_dom"/>
</dbReference>
<dbReference type="Gene3D" id="3.90.245.10">
    <property type="entry name" value="Ribonucleoside hydrolase-like"/>
    <property type="match status" value="1"/>
</dbReference>
<evidence type="ECO:0000313" key="5">
    <source>
        <dbReference type="Proteomes" id="UP000595362"/>
    </source>
</evidence>
<evidence type="ECO:0000313" key="4">
    <source>
        <dbReference type="EMBL" id="QQG35837.1"/>
    </source>
</evidence>
<sequence>MTKIPVIIDCDTGRDDALSIWLALALGFDVQAVVASYGNTTLENVCENSARVLALAGRSDIPVWQGESHPSCLHRGIEEILLPKQEGAGNGLCNLELPRSGRQVEKLGACERAAELARISERRGPVDYVILGPATNFAATCAALGEKAPHVISRVTMMGGKLSTLWDEMPGADFNLACDPFAVQELLRQGYRHGFPVRFVPMNVTWPIVLDMDELLLLKAVSVIAQTAKDLMIVHARHFAPEPVFRFHDPCVILSLTHDQYFKTYRGQVNCDEIHSDWARLQECHEGLPFCIFEADSGFRALLLNEILERLQIKRT</sequence>
<dbReference type="AlphaFoldDB" id="A0A7T5R1I5"/>
<name>A0A7T5R1I5_9BACT</name>
<evidence type="ECO:0000259" key="3">
    <source>
        <dbReference type="Pfam" id="PF01156"/>
    </source>
</evidence>
<keyword evidence="1 4" id="KW-0378">Hydrolase</keyword>
<keyword evidence="2" id="KW-0326">Glycosidase</keyword>
<dbReference type="SUPFAM" id="SSF53590">
    <property type="entry name" value="Nucleoside hydrolase"/>
    <property type="match status" value="1"/>
</dbReference>
<dbReference type="Proteomes" id="UP000595362">
    <property type="component" value="Chromosome"/>
</dbReference>
<dbReference type="Pfam" id="PF01156">
    <property type="entry name" value="IU_nuc_hydro"/>
    <property type="match status" value="1"/>
</dbReference>
<reference evidence="4 5" key="1">
    <citation type="submission" date="2020-07" db="EMBL/GenBank/DDBJ databases">
        <title>Huge and variable diversity of episymbiotic CPR bacteria and DPANN archaea in groundwater ecosystems.</title>
        <authorList>
            <person name="He C.Y."/>
            <person name="Keren R."/>
            <person name="Whittaker M."/>
            <person name="Farag I.F."/>
            <person name="Doudna J."/>
            <person name="Cate J.H.D."/>
            <person name="Banfield J.F."/>
        </authorList>
    </citation>
    <scope>NUCLEOTIDE SEQUENCE [LARGE SCALE GENOMIC DNA]</scope>
    <source>
        <strain evidence="4">NC_groundwater_70_Ag_B-0.1um_54_66</strain>
    </source>
</reference>
<evidence type="ECO:0000256" key="1">
    <source>
        <dbReference type="ARBA" id="ARBA00022801"/>
    </source>
</evidence>